<reference evidence="2" key="1">
    <citation type="journal article" date="2020" name="Nature">
        <title>Giant virus diversity and host interactions through global metagenomics.</title>
        <authorList>
            <person name="Schulz F."/>
            <person name="Roux S."/>
            <person name="Paez-Espino D."/>
            <person name="Jungbluth S."/>
            <person name="Walsh D.A."/>
            <person name="Denef V.J."/>
            <person name="McMahon K.D."/>
            <person name="Konstantinidis K.T."/>
            <person name="Eloe-Fadrosh E.A."/>
            <person name="Kyrpides N.C."/>
            <person name="Woyke T."/>
        </authorList>
    </citation>
    <scope>NUCLEOTIDE SEQUENCE</scope>
    <source>
        <strain evidence="2">GVMAG-M-3300023184-186</strain>
    </source>
</reference>
<evidence type="ECO:0000313" key="2">
    <source>
        <dbReference type="EMBL" id="QHT86419.1"/>
    </source>
</evidence>
<feature type="compositionally biased region" description="Polar residues" evidence="1">
    <location>
        <begin position="652"/>
        <end position="661"/>
    </location>
</feature>
<feature type="region of interest" description="Disordered" evidence="1">
    <location>
        <begin position="85"/>
        <end position="119"/>
    </location>
</feature>
<protein>
    <submittedName>
        <fullName evidence="2">Uncharacterized protein</fullName>
    </submittedName>
</protein>
<feature type="compositionally biased region" description="Polar residues" evidence="1">
    <location>
        <begin position="196"/>
        <end position="206"/>
    </location>
</feature>
<feature type="compositionally biased region" description="Basic and acidic residues" evidence="1">
    <location>
        <begin position="85"/>
        <end position="96"/>
    </location>
</feature>
<accession>A0A6C0I0W0</accession>
<feature type="region of interest" description="Disordered" evidence="1">
    <location>
        <begin position="196"/>
        <end position="217"/>
    </location>
</feature>
<dbReference type="EMBL" id="MN740068">
    <property type="protein sequence ID" value="QHT86419.1"/>
    <property type="molecule type" value="Genomic_DNA"/>
</dbReference>
<proteinExistence type="predicted"/>
<name>A0A6C0I0W0_9ZZZZ</name>
<feature type="compositionally biased region" description="Basic and acidic residues" evidence="1">
    <location>
        <begin position="619"/>
        <end position="634"/>
    </location>
</feature>
<organism evidence="2">
    <name type="scientific">viral metagenome</name>
    <dbReference type="NCBI Taxonomy" id="1070528"/>
    <lineage>
        <taxon>unclassified sequences</taxon>
        <taxon>metagenomes</taxon>
        <taxon>organismal metagenomes</taxon>
    </lineage>
</organism>
<feature type="compositionally biased region" description="Polar residues" evidence="1">
    <location>
        <begin position="668"/>
        <end position="685"/>
    </location>
</feature>
<dbReference type="AlphaFoldDB" id="A0A6C0I0W0"/>
<feature type="region of interest" description="Disordered" evidence="1">
    <location>
        <begin position="610"/>
        <end position="636"/>
    </location>
</feature>
<sequence length="685" mass="77325">MLGDFRDVAPTSDNMPYGGIPYKKYIPKFEKTDPNIIKTGIDAGNHSNYGSDSNYLSYNNIHDEDPYNNYARSEIVDRALDNPLFESDHSKRDSSRSKSVVNLRYNGNRGNTSDLPRHPELFIGFTGNDPRGNSEDPRFDQFRGFMTSQAANLQVRMGNNDDNHIAERPWTNQSISYDKKYLQKQQANNLKIFNSQKEGRPNSRNVVTDMPTWGKNQNKIRSSTMNAADESIRHGDYGEYIDIGGEVNQILSNDLQVIKTMKAPSNLNKLHTDQDFYSEIDNVQIGMGNNYLSNNVGLRNTGFDHIDISAIGEDELITNGLNKKNLASSMALAAKTASNMKNMSSHNIQNPNIDHDNKIMGQKIANDISNIYKKLEYGQKYGESSEGINTGGGLIQQRTTGVGKNVVHDPNANISQRMETVSNIVRGLKENTASSKRKIANQVINQFAVSPVDRDMTTKTNMMPSKNHIKSRHIPEINSAVFKNFVNDRTEINKFKPSIRREKRVQFAKHNDITNWNGSYQTANGKNTYHKDDHNRTNKIKSSLDSTNWQNSAEMEMLKNKNPELYNRVKQDAEMSVMNWAESEIAAYGANVHEREKNIMKMGQHTYNPNTWHSGYTEPEARKAKGLPEKRRSAQNESTEFDNYFNVNHQSFAPSAASSGPKTLRGGQWNTDIEGNGLNGFSNGF</sequence>
<evidence type="ECO:0000256" key="1">
    <source>
        <dbReference type="SAM" id="MobiDB-lite"/>
    </source>
</evidence>
<feature type="region of interest" description="Disordered" evidence="1">
    <location>
        <begin position="652"/>
        <end position="685"/>
    </location>
</feature>